<dbReference type="Pfam" id="PF01494">
    <property type="entry name" value="FAD_binding_3"/>
    <property type="match status" value="2"/>
</dbReference>
<dbReference type="Gene3D" id="3.30.9.10">
    <property type="entry name" value="D-Amino Acid Oxidase, subunit A, domain 2"/>
    <property type="match status" value="1"/>
</dbReference>
<evidence type="ECO:0000313" key="3">
    <source>
        <dbReference type="EMBL" id="KOG88341.1"/>
    </source>
</evidence>
<protein>
    <recommendedName>
        <fullName evidence="2">FAD-binding domain-containing protein</fullName>
    </recommendedName>
</protein>
<evidence type="ECO:0000259" key="2">
    <source>
        <dbReference type="Pfam" id="PF01494"/>
    </source>
</evidence>
<dbReference type="PANTHER" id="PTHR46865">
    <property type="entry name" value="OXIDOREDUCTASE-RELATED"/>
    <property type="match status" value="1"/>
</dbReference>
<feature type="domain" description="FAD-binding" evidence="2">
    <location>
        <begin position="3"/>
        <end position="164"/>
    </location>
</feature>
<dbReference type="RefSeq" id="WP_030876030.1">
    <property type="nucleotide sequence ID" value="NZ_JBIRHZ010000001.1"/>
</dbReference>
<dbReference type="EMBL" id="LGUT01001736">
    <property type="protein sequence ID" value="KOG88341.1"/>
    <property type="molecule type" value="Genomic_DNA"/>
</dbReference>
<feature type="region of interest" description="Disordered" evidence="1">
    <location>
        <begin position="351"/>
        <end position="371"/>
    </location>
</feature>
<gene>
    <name evidence="3" type="ORF">ADK38_20335</name>
</gene>
<proteinExistence type="predicted"/>
<sequence>MKTVLISGASVAGPALAYWLRRRGFAPTIVERNPAPRPGGQAIDIRGSALDVIDRMGLGDQVRAARTSMRGMTTLDRDGNELDRTTERTFTGGRLDSTDVELMREDLSRFLVEATRDDVEYVYGDSIATLDEDAHGVRATFEQGAPRTFDYVVGADGLHSTVRALAFGPEKPLLHQLGHQIAIFSTENFLGLENWQIRVTDGVLPFALIAYPVPDNSELRVTLGFKGELADYDYRDTEAHKALAAERLAGLRWESRRLLTYLAASTDFYFDTMAQVRMDRWSKGRVTLVGDAGYCPSPITGQGTSLALVGAYVLADSLATSDGDHRAAYARAEDRMRPYIHLNQALAGRSPLEPETEAARDRAKSAITLDG</sequence>
<dbReference type="Proteomes" id="UP000037020">
    <property type="component" value="Unassembled WGS sequence"/>
</dbReference>
<dbReference type="InterPro" id="IPR051704">
    <property type="entry name" value="FAD_aromatic-hydroxylase"/>
</dbReference>
<accession>A0ABR5J4R1</accession>
<name>A0ABR5J4R1_9ACTN</name>
<feature type="domain" description="FAD-binding" evidence="2">
    <location>
        <begin position="272"/>
        <end position="320"/>
    </location>
</feature>
<dbReference type="PANTHER" id="PTHR46865:SF2">
    <property type="entry name" value="MONOOXYGENASE"/>
    <property type="match status" value="1"/>
</dbReference>
<dbReference type="InterPro" id="IPR002938">
    <property type="entry name" value="FAD-bd"/>
</dbReference>
<evidence type="ECO:0000313" key="4">
    <source>
        <dbReference type="Proteomes" id="UP000037020"/>
    </source>
</evidence>
<keyword evidence="4" id="KW-1185">Reference proteome</keyword>
<organism evidence="3 4">
    <name type="scientific">Streptomyces varsoviensis</name>
    <dbReference type="NCBI Taxonomy" id="67373"/>
    <lineage>
        <taxon>Bacteria</taxon>
        <taxon>Bacillati</taxon>
        <taxon>Actinomycetota</taxon>
        <taxon>Actinomycetes</taxon>
        <taxon>Kitasatosporales</taxon>
        <taxon>Streptomycetaceae</taxon>
        <taxon>Streptomyces</taxon>
    </lineage>
</organism>
<dbReference type="InterPro" id="IPR036188">
    <property type="entry name" value="FAD/NAD-bd_sf"/>
</dbReference>
<dbReference type="PRINTS" id="PR00420">
    <property type="entry name" value="RNGMNOXGNASE"/>
</dbReference>
<dbReference type="Gene3D" id="3.50.50.60">
    <property type="entry name" value="FAD/NAD(P)-binding domain"/>
    <property type="match status" value="1"/>
</dbReference>
<comment type="caution">
    <text evidence="3">The sequence shown here is derived from an EMBL/GenBank/DDBJ whole genome shotgun (WGS) entry which is preliminary data.</text>
</comment>
<reference evidence="3 4" key="1">
    <citation type="submission" date="2015-07" db="EMBL/GenBank/DDBJ databases">
        <authorList>
            <person name="Ju K.-S."/>
            <person name="Doroghazi J.R."/>
            <person name="Metcalf W.W."/>
        </authorList>
    </citation>
    <scope>NUCLEOTIDE SEQUENCE [LARGE SCALE GENOMIC DNA]</scope>
    <source>
        <strain evidence="3 4">NRRL B-3589</strain>
    </source>
</reference>
<evidence type="ECO:0000256" key="1">
    <source>
        <dbReference type="SAM" id="MobiDB-lite"/>
    </source>
</evidence>
<dbReference type="SUPFAM" id="SSF51905">
    <property type="entry name" value="FAD/NAD(P)-binding domain"/>
    <property type="match status" value="1"/>
</dbReference>